<organism evidence="14 15">
    <name type="scientific">Dichanthelium oligosanthes</name>
    <dbReference type="NCBI Taxonomy" id="888268"/>
    <lineage>
        <taxon>Eukaryota</taxon>
        <taxon>Viridiplantae</taxon>
        <taxon>Streptophyta</taxon>
        <taxon>Embryophyta</taxon>
        <taxon>Tracheophyta</taxon>
        <taxon>Spermatophyta</taxon>
        <taxon>Magnoliopsida</taxon>
        <taxon>Liliopsida</taxon>
        <taxon>Poales</taxon>
        <taxon>Poaceae</taxon>
        <taxon>PACMAD clade</taxon>
        <taxon>Panicoideae</taxon>
        <taxon>Panicodae</taxon>
        <taxon>Paniceae</taxon>
        <taxon>Dichantheliinae</taxon>
        <taxon>Dichanthelium</taxon>
    </lineage>
</organism>
<dbReference type="CDD" id="cd00143">
    <property type="entry name" value="PP2Cc"/>
    <property type="match status" value="1"/>
</dbReference>
<dbReference type="OrthoDB" id="645737at2759"/>
<evidence type="ECO:0000313" key="15">
    <source>
        <dbReference type="Proteomes" id="UP000095767"/>
    </source>
</evidence>
<dbReference type="GO" id="GO:0046872">
    <property type="term" value="F:metal ion binding"/>
    <property type="evidence" value="ECO:0007669"/>
    <property type="project" value="UniProtKB-KW"/>
</dbReference>
<evidence type="ECO:0000256" key="2">
    <source>
        <dbReference type="ARBA" id="ARBA00001946"/>
    </source>
</evidence>
<dbReference type="Proteomes" id="UP000095767">
    <property type="component" value="Unassembled WGS sequence"/>
</dbReference>
<keyword evidence="8" id="KW-0904">Protein phosphatase</keyword>
<gene>
    <name evidence="14" type="ORF">BAE44_0025939</name>
</gene>
<dbReference type="InterPro" id="IPR036457">
    <property type="entry name" value="PPM-type-like_dom_sf"/>
</dbReference>
<evidence type="ECO:0000256" key="3">
    <source>
        <dbReference type="ARBA" id="ARBA00006702"/>
    </source>
</evidence>
<accession>A0A1E5UJL9</accession>
<keyword evidence="6" id="KW-0378">Hydrolase</keyword>
<evidence type="ECO:0000256" key="9">
    <source>
        <dbReference type="ARBA" id="ARBA00023211"/>
    </source>
</evidence>
<evidence type="ECO:0000256" key="6">
    <source>
        <dbReference type="ARBA" id="ARBA00022801"/>
    </source>
</evidence>
<keyword evidence="5" id="KW-0479">Metal-binding</keyword>
<comment type="catalytic activity">
    <reaction evidence="10">
        <text>O-phospho-L-seryl-[protein] + H2O = L-seryl-[protein] + phosphate</text>
        <dbReference type="Rhea" id="RHEA:20629"/>
        <dbReference type="Rhea" id="RHEA-COMP:9863"/>
        <dbReference type="Rhea" id="RHEA-COMP:11604"/>
        <dbReference type="ChEBI" id="CHEBI:15377"/>
        <dbReference type="ChEBI" id="CHEBI:29999"/>
        <dbReference type="ChEBI" id="CHEBI:43474"/>
        <dbReference type="ChEBI" id="CHEBI:83421"/>
        <dbReference type="EC" id="3.1.3.16"/>
    </reaction>
</comment>
<dbReference type="PANTHER" id="PTHR47992">
    <property type="entry name" value="PROTEIN PHOSPHATASE"/>
    <property type="match status" value="1"/>
</dbReference>
<reference evidence="14 15" key="1">
    <citation type="submission" date="2016-09" db="EMBL/GenBank/DDBJ databases">
        <title>The draft genome of Dichanthelium oligosanthes: A C3 panicoid grass species.</title>
        <authorList>
            <person name="Studer A.J."/>
            <person name="Schnable J.C."/>
            <person name="Brutnell T.P."/>
        </authorList>
    </citation>
    <scope>NUCLEOTIDE SEQUENCE [LARGE SCALE GENOMIC DNA]</scope>
    <source>
        <strain evidence="15">cv. Kellogg 1175</strain>
        <tissue evidence="14">Leaf</tissue>
    </source>
</reference>
<comment type="similarity">
    <text evidence="3">Belongs to the PP2C family.</text>
</comment>
<dbReference type="EMBL" id="LWDX02074943">
    <property type="protein sequence ID" value="OEL13047.1"/>
    <property type="molecule type" value="Genomic_DNA"/>
</dbReference>
<keyword evidence="9" id="KW-0464">Manganese</keyword>
<dbReference type="Pfam" id="PF00481">
    <property type="entry name" value="PP2C"/>
    <property type="match status" value="1"/>
</dbReference>
<feature type="compositionally biased region" description="Low complexity" evidence="12">
    <location>
        <begin position="9"/>
        <end position="30"/>
    </location>
</feature>
<dbReference type="InterPro" id="IPR015655">
    <property type="entry name" value="PP2C"/>
</dbReference>
<dbReference type="SMART" id="SM00332">
    <property type="entry name" value="PP2Cc"/>
    <property type="match status" value="1"/>
</dbReference>
<sequence>MIGGRAGDSSQPPSASASCSSSSSSSPSGPAAGGGTRLHRSKRRPDILNMLMPLFWSDPQEAIKNAYSSTNKYILENTKELGPGGSTAVTAIVVDGTDMWIANIGDSRAVVCERGTANQLTVDHEPHTTNERKRIEKQGGFVSTFPGDVPRVNGQLAVARAFGDQSLKAHLSSEPDVKHIKINSSTEFVILASDGLWKVMKNQEAVDLVKSTKDPQTAAKRLTSEALERMSKDDISCIVIRFRC</sequence>
<evidence type="ECO:0000256" key="11">
    <source>
        <dbReference type="ARBA" id="ARBA00048336"/>
    </source>
</evidence>
<evidence type="ECO:0000256" key="10">
    <source>
        <dbReference type="ARBA" id="ARBA00047761"/>
    </source>
</evidence>
<feature type="domain" description="PPM-type phosphatase" evidence="13">
    <location>
        <begin position="21"/>
        <end position="242"/>
    </location>
</feature>
<dbReference type="InterPro" id="IPR001932">
    <property type="entry name" value="PPM-type_phosphatase-like_dom"/>
</dbReference>
<dbReference type="PROSITE" id="PS51746">
    <property type="entry name" value="PPM_2"/>
    <property type="match status" value="1"/>
</dbReference>
<comment type="cofactor">
    <cofactor evidence="2">
        <name>Mg(2+)</name>
        <dbReference type="ChEBI" id="CHEBI:18420"/>
    </cofactor>
</comment>
<keyword evidence="7" id="KW-0460">Magnesium</keyword>
<keyword evidence="15" id="KW-1185">Reference proteome</keyword>
<evidence type="ECO:0000256" key="5">
    <source>
        <dbReference type="ARBA" id="ARBA00022723"/>
    </source>
</evidence>
<evidence type="ECO:0000313" key="14">
    <source>
        <dbReference type="EMBL" id="OEL13047.1"/>
    </source>
</evidence>
<dbReference type="PROSITE" id="PS51257">
    <property type="entry name" value="PROKAR_LIPOPROTEIN"/>
    <property type="match status" value="1"/>
</dbReference>
<protein>
    <recommendedName>
        <fullName evidence="4">protein-serine/threonine phosphatase</fullName>
        <ecNumber evidence="4">3.1.3.16</ecNumber>
    </recommendedName>
</protein>
<dbReference type="EC" id="3.1.3.16" evidence="4"/>
<dbReference type="FunFam" id="3.60.40.10:FF:000010">
    <property type="entry name" value="Probable protein phosphatase 2C 39"/>
    <property type="match status" value="1"/>
</dbReference>
<evidence type="ECO:0000256" key="1">
    <source>
        <dbReference type="ARBA" id="ARBA00001936"/>
    </source>
</evidence>
<dbReference type="SUPFAM" id="SSF81606">
    <property type="entry name" value="PP2C-like"/>
    <property type="match status" value="1"/>
</dbReference>
<dbReference type="STRING" id="888268.A0A1E5UJL9"/>
<comment type="catalytic activity">
    <reaction evidence="11">
        <text>O-phospho-L-threonyl-[protein] + H2O = L-threonyl-[protein] + phosphate</text>
        <dbReference type="Rhea" id="RHEA:47004"/>
        <dbReference type="Rhea" id="RHEA-COMP:11060"/>
        <dbReference type="Rhea" id="RHEA-COMP:11605"/>
        <dbReference type="ChEBI" id="CHEBI:15377"/>
        <dbReference type="ChEBI" id="CHEBI:30013"/>
        <dbReference type="ChEBI" id="CHEBI:43474"/>
        <dbReference type="ChEBI" id="CHEBI:61977"/>
        <dbReference type="EC" id="3.1.3.16"/>
    </reaction>
</comment>
<evidence type="ECO:0000259" key="13">
    <source>
        <dbReference type="PROSITE" id="PS51746"/>
    </source>
</evidence>
<comment type="cofactor">
    <cofactor evidence="1">
        <name>Mn(2+)</name>
        <dbReference type="ChEBI" id="CHEBI:29035"/>
    </cofactor>
</comment>
<evidence type="ECO:0000256" key="4">
    <source>
        <dbReference type="ARBA" id="ARBA00013081"/>
    </source>
</evidence>
<name>A0A1E5UJL9_9POAL</name>
<evidence type="ECO:0000256" key="12">
    <source>
        <dbReference type="SAM" id="MobiDB-lite"/>
    </source>
</evidence>
<dbReference type="GO" id="GO:0004722">
    <property type="term" value="F:protein serine/threonine phosphatase activity"/>
    <property type="evidence" value="ECO:0007669"/>
    <property type="project" value="UniProtKB-EC"/>
</dbReference>
<dbReference type="Gene3D" id="3.60.40.10">
    <property type="entry name" value="PPM-type phosphatase domain"/>
    <property type="match status" value="1"/>
</dbReference>
<proteinExistence type="inferred from homology"/>
<dbReference type="AlphaFoldDB" id="A0A1E5UJL9"/>
<feature type="region of interest" description="Disordered" evidence="12">
    <location>
        <begin position="1"/>
        <end position="43"/>
    </location>
</feature>
<comment type="caution">
    <text evidence="14">The sequence shown here is derived from an EMBL/GenBank/DDBJ whole genome shotgun (WGS) entry which is preliminary data.</text>
</comment>
<evidence type="ECO:0000256" key="8">
    <source>
        <dbReference type="ARBA" id="ARBA00022912"/>
    </source>
</evidence>
<evidence type="ECO:0000256" key="7">
    <source>
        <dbReference type="ARBA" id="ARBA00022842"/>
    </source>
</evidence>